<dbReference type="AlphaFoldDB" id="A0A7S3C823"/>
<dbReference type="InterPro" id="IPR016166">
    <property type="entry name" value="FAD-bd_PCMH"/>
</dbReference>
<organism evidence="5">
    <name type="scientific">Chloropicon roscoffensis</name>
    <dbReference type="NCBI Taxonomy" id="1461544"/>
    <lineage>
        <taxon>Eukaryota</taxon>
        <taxon>Viridiplantae</taxon>
        <taxon>Chlorophyta</taxon>
        <taxon>Chloropicophyceae</taxon>
        <taxon>Chloropicales</taxon>
        <taxon>Chloropicaceae</taxon>
        <taxon>Chloropicon</taxon>
    </lineage>
</organism>
<dbReference type="Pfam" id="PF04030">
    <property type="entry name" value="ALO"/>
    <property type="match status" value="1"/>
</dbReference>
<evidence type="ECO:0000256" key="2">
    <source>
        <dbReference type="ARBA" id="ARBA00023002"/>
    </source>
</evidence>
<dbReference type="GO" id="GO:0003885">
    <property type="term" value="F:D-arabinono-1,4-lactone oxidase activity"/>
    <property type="evidence" value="ECO:0007669"/>
    <property type="project" value="InterPro"/>
</dbReference>
<reference evidence="5" key="1">
    <citation type="submission" date="2021-01" db="EMBL/GenBank/DDBJ databases">
        <authorList>
            <person name="Corre E."/>
            <person name="Pelletier E."/>
            <person name="Niang G."/>
            <person name="Scheremetjew M."/>
            <person name="Finn R."/>
            <person name="Kale V."/>
            <person name="Holt S."/>
            <person name="Cochrane G."/>
            <person name="Meng A."/>
            <person name="Brown T."/>
            <person name="Cohen L."/>
        </authorList>
    </citation>
    <scope>NUCLEOTIDE SEQUENCE</scope>
    <source>
        <strain evidence="5">RCC1871</strain>
    </source>
</reference>
<reference evidence="6 7" key="2">
    <citation type="submission" date="2024-03" db="EMBL/GenBank/DDBJ databases">
        <title>Complete genome sequence of the green alga Chloropicon roscoffensis RCC1871.</title>
        <authorList>
            <person name="Lemieux C."/>
            <person name="Pombert J.-F."/>
            <person name="Otis C."/>
            <person name="Turmel M."/>
        </authorList>
    </citation>
    <scope>NUCLEOTIDE SEQUENCE [LARGE SCALE GENOMIC DNA]</scope>
    <source>
        <strain evidence="6 7">RCC1871</strain>
    </source>
</reference>
<evidence type="ECO:0000313" key="6">
    <source>
        <dbReference type="EMBL" id="WZN63827.1"/>
    </source>
</evidence>
<evidence type="ECO:0000256" key="1">
    <source>
        <dbReference type="ARBA" id="ARBA00005147"/>
    </source>
</evidence>
<evidence type="ECO:0000256" key="3">
    <source>
        <dbReference type="SAM" id="SignalP"/>
    </source>
</evidence>
<evidence type="ECO:0000313" key="7">
    <source>
        <dbReference type="Proteomes" id="UP001472866"/>
    </source>
</evidence>
<gene>
    <name evidence="5" type="ORF">CROS1456_LOCUS1888</name>
    <name evidence="6" type="ORF">HKI87_08g53800</name>
</gene>
<dbReference type="InterPro" id="IPR016169">
    <property type="entry name" value="FAD-bd_PCMH_sub2"/>
</dbReference>
<sequence>MERSSVSSSPARRARATAGSVAVAVAVLAMVCAGVHAQAPPSSVTHVMSNERCRMQSGSAHGYCGLPYELSNFQGRHECDDRNWIGRPTSVAEMQQMVAMADKAKGLGVGHSWYKELFCPANNASGIGIVTTELDELRVPIPVAAIADGYSNPLGEGVAYAPEFPSTYPIWVDEKRQTVRVAAGVSQRTLLDYLSTYKGPSDLANGKGWTLPAFSWFIDQTIGGAVATNTHGSSLEHGSLSDQVLSFQVVVANGSLVEISHESHPHLMRAMKVNLGRLGIVTEMTMRIIPQTAVRRTLETLDFASYVGRMKAIQEDYKTALKTGRHSNVKRALKPLWDTQIQYHAALGQVWWAHYERLEDTSPYVGAFDGPGATAQVTNVFHQDYFGGTPPSAMMATMQNARFWNNWFQGVIRGNFASGIFPQRRAYVSLSDGQNRMHSMNPYDQYEVSIPLAQAGDCLEELGAWMYGPYALWTGTRTPFLTRFVKGEDAYLSNNNGGPRMHINLEDFVLYSTGQRNAAFQGIMKVFRTSDKCNARMHWGKAGWIEHGQCFDGATEYADSWCDFGCAAYELDPTRKFEAEVDFWKFRASKGGVNYDLSNWSGWSACCSKDGFRSSECQCKPRTDCSV</sequence>
<dbReference type="PANTHER" id="PTHR43762:SF5">
    <property type="entry name" value="FAD-BINDING PCMH-TYPE DOMAIN-CONTAINING PROTEIN"/>
    <property type="match status" value="1"/>
</dbReference>
<dbReference type="GO" id="GO:0071949">
    <property type="term" value="F:FAD binding"/>
    <property type="evidence" value="ECO:0007669"/>
    <property type="project" value="InterPro"/>
</dbReference>
<feature type="signal peptide" evidence="3">
    <location>
        <begin position="1"/>
        <end position="37"/>
    </location>
</feature>
<comment type="pathway">
    <text evidence="1">Cofactor biosynthesis; L-ascorbate biosynthesis.</text>
</comment>
<dbReference type="InterPro" id="IPR036318">
    <property type="entry name" value="FAD-bd_PCMH-like_sf"/>
</dbReference>
<feature type="chain" id="PRO_5044661269" evidence="3">
    <location>
        <begin position="38"/>
        <end position="627"/>
    </location>
</feature>
<dbReference type="Pfam" id="PF01565">
    <property type="entry name" value="FAD_binding_4"/>
    <property type="match status" value="1"/>
</dbReference>
<dbReference type="PROSITE" id="PS51387">
    <property type="entry name" value="FAD_PCMH"/>
    <property type="match status" value="1"/>
</dbReference>
<dbReference type="InterPro" id="IPR006094">
    <property type="entry name" value="Oxid_FAD_bind_N"/>
</dbReference>
<feature type="domain" description="FAD-binding PCMH-type" evidence="4">
    <location>
        <begin position="77"/>
        <end position="291"/>
    </location>
</feature>
<evidence type="ECO:0000259" key="4">
    <source>
        <dbReference type="PROSITE" id="PS51387"/>
    </source>
</evidence>
<dbReference type="GO" id="GO:0016020">
    <property type="term" value="C:membrane"/>
    <property type="evidence" value="ECO:0007669"/>
    <property type="project" value="InterPro"/>
</dbReference>
<keyword evidence="3" id="KW-0732">Signal</keyword>
<dbReference type="InterPro" id="IPR007173">
    <property type="entry name" value="ALO_C"/>
</dbReference>
<dbReference type="SUPFAM" id="SSF56176">
    <property type="entry name" value="FAD-binding/transporter-associated domain-like"/>
    <property type="match status" value="1"/>
</dbReference>
<keyword evidence="2" id="KW-0560">Oxidoreductase</keyword>
<proteinExistence type="predicted"/>
<dbReference type="Gene3D" id="3.30.70.2520">
    <property type="match status" value="1"/>
</dbReference>
<dbReference type="Proteomes" id="UP001472866">
    <property type="component" value="Chromosome 08"/>
</dbReference>
<protein>
    <submittedName>
        <fullName evidence="6">D-arabinono-1,4-lactone oxidase</fullName>
    </submittedName>
</protein>
<dbReference type="Gene3D" id="3.30.465.10">
    <property type="match status" value="1"/>
</dbReference>
<evidence type="ECO:0000313" key="5">
    <source>
        <dbReference type="EMBL" id="CAE0188817.1"/>
    </source>
</evidence>
<dbReference type="InterPro" id="IPR010031">
    <property type="entry name" value="FAD_lactone_oxidase-like"/>
</dbReference>
<accession>A0A7S3C823</accession>
<dbReference type="UniPathway" id="UPA00132"/>
<dbReference type="EMBL" id="HBHZ01002438">
    <property type="protein sequence ID" value="CAE0188817.1"/>
    <property type="molecule type" value="Transcribed_RNA"/>
</dbReference>
<dbReference type="EMBL" id="CP151508">
    <property type="protein sequence ID" value="WZN63827.1"/>
    <property type="molecule type" value="Genomic_DNA"/>
</dbReference>
<keyword evidence="7" id="KW-1185">Reference proteome</keyword>
<dbReference type="GO" id="GO:0019853">
    <property type="term" value="P:L-ascorbic acid biosynthetic process"/>
    <property type="evidence" value="ECO:0007669"/>
    <property type="project" value="UniProtKB-UniPathway"/>
</dbReference>
<dbReference type="PANTHER" id="PTHR43762">
    <property type="entry name" value="L-GULONOLACTONE OXIDASE"/>
    <property type="match status" value="1"/>
</dbReference>
<name>A0A7S3C823_9CHLO</name>